<dbReference type="InterPro" id="IPR007373">
    <property type="entry name" value="Thiamin_PyroPKinase_B1-bd"/>
</dbReference>
<keyword evidence="9" id="KW-1185">Reference proteome</keyword>
<dbReference type="GO" id="GO:0004788">
    <property type="term" value="F:thiamine diphosphokinase activity"/>
    <property type="evidence" value="ECO:0007669"/>
    <property type="project" value="UniProtKB-EC"/>
</dbReference>
<dbReference type="InterPro" id="IPR036759">
    <property type="entry name" value="TPK_catalytic_sf"/>
</dbReference>
<evidence type="ECO:0000259" key="7">
    <source>
        <dbReference type="SMART" id="SM00983"/>
    </source>
</evidence>
<organism evidence="8 9">
    <name type="scientific">Ostreococcus lucimarinus (strain CCE9901)</name>
    <dbReference type="NCBI Taxonomy" id="436017"/>
    <lineage>
        <taxon>Eukaryota</taxon>
        <taxon>Viridiplantae</taxon>
        <taxon>Chlorophyta</taxon>
        <taxon>Mamiellophyceae</taxon>
        <taxon>Mamiellales</taxon>
        <taxon>Bathycoccaceae</taxon>
        <taxon>Ostreococcus</taxon>
    </lineage>
</organism>
<dbReference type="eggNOG" id="KOG3153">
    <property type="taxonomic scope" value="Eukaryota"/>
</dbReference>
<evidence type="ECO:0000256" key="1">
    <source>
        <dbReference type="ARBA" id="ARBA00013245"/>
    </source>
</evidence>
<dbReference type="Pfam" id="PF04265">
    <property type="entry name" value="TPK_B1_binding"/>
    <property type="match status" value="1"/>
</dbReference>
<gene>
    <name evidence="8" type="ORF">OSTLU_12109</name>
</gene>
<dbReference type="NCBIfam" id="TIGR01378">
    <property type="entry name" value="thi_PPkinase"/>
    <property type="match status" value="1"/>
</dbReference>
<dbReference type="Gramene" id="ABO93796">
    <property type="protein sequence ID" value="ABO93796"/>
    <property type="gene ID" value="OSTLU_12109"/>
</dbReference>
<keyword evidence="5" id="KW-0067">ATP-binding</keyword>
<name>A4RR39_OSTLU</name>
<dbReference type="Pfam" id="PF04263">
    <property type="entry name" value="TPK_catalytic"/>
    <property type="match status" value="1"/>
</dbReference>
<dbReference type="InterPro" id="IPR007371">
    <property type="entry name" value="TPK_catalytic"/>
</dbReference>
<dbReference type="RefSeq" id="XP_001415504.1">
    <property type="nucleotide sequence ID" value="XM_001415467.1"/>
</dbReference>
<dbReference type="OrthoDB" id="25149at2759"/>
<comment type="function">
    <text evidence="6">Catalyzes the phosphorylation of thiamine to thiamine pyrophosphate (TPP). TPP is an active cofactor for enzymes involved in glycolysis and energy production. Plant leaves require high levels of TPP for photosynthesis and carbohydrate metabolism.</text>
</comment>
<evidence type="ECO:0000256" key="5">
    <source>
        <dbReference type="ARBA" id="ARBA00022840"/>
    </source>
</evidence>
<dbReference type="GeneID" id="4999909"/>
<evidence type="ECO:0000256" key="4">
    <source>
        <dbReference type="ARBA" id="ARBA00022777"/>
    </source>
</evidence>
<dbReference type="GO" id="GO:0016301">
    <property type="term" value="F:kinase activity"/>
    <property type="evidence" value="ECO:0007669"/>
    <property type="project" value="UniProtKB-KW"/>
</dbReference>
<evidence type="ECO:0000313" key="8">
    <source>
        <dbReference type="EMBL" id="ABO93796.1"/>
    </source>
</evidence>
<keyword evidence="3" id="KW-0547">Nucleotide-binding</keyword>
<dbReference type="PANTHER" id="PTHR13622">
    <property type="entry name" value="THIAMIN PYROPHOSPHOKINASE"/>
    <property type="match status" value="1"/>
</dbReference>
<dbReference type="FunFam" id="2.60.120.320:FF:000001">
    <property type="entry name" value="Thiamine pyrophosphokinase"/>
    <property type="match status" value="1"/>
</dbReference>
<sequence>MEDLQTAERARDAVVLLNYDLPPHALSLWLSCSYRVCADGGANRVQDLRAAYDAATKELNYNGDDVFKHPHRIVGDMDSVWGSVASLYRDNKAYGCLLDDQSDDQDSTDFVKCLRAIVKHKPEVKRVFTLGALGGRLDHVLYNMKTLFDFPELEIVLIGDHSMARAVPAGETIIKRDTRYKLMHCGLVPLQGDARVSTVGLKWDLNDEVMSFNAGGLISTSNQFIEDKVVIRTDVPLLFTASPPMPL</sequence>
<dbReference type="GO" id="GO:0009229">
    <property type="term" value="P:thiamine diphosphate biosynthetic process"/>
    <property type="evidence" value="ECO:0007669"/>
    <property type="project" value="InterPro"/>
</dbReference>
<dbReference type="SUPFAM" id="SSF63862">
    <property type="entry name" value="Thiamin pyrophosphokinase, substrate-binding domain"/>
    <property type="match status" value="1"/>
</dbReference>
<dbReference type="GO" id="GO:0005524">
    <property type="term" value="F:ATP binding"/>
    <property type="evidence" value="ECO:0007669"/>
    <property type="project" value="UniProtKB-KW"/>
</dbReference>
<dbReference type="AlphaFoldDB" id="A4RR39"/>
<evidence type="ECO:0000313" key="9">
    <source>
        <dbReference type="Proteomes" id="UP000001568"/>
    </source>
</evidence>
<dbReference type="Proteomes" id="UP000001568">
    <property type="component" value="Chromosome 1"/>
</dbReference>
<keyword evidence="2" id="KW-0808">Transferase</keyword>
<dbReference type="InterPro" id="IPR006282">
    <property type="entry name" value="Thi_PPkinase"/>
</dbReference>
<dbReference type="STRING" id="436017.A4RR39"/>
<accession>A4RR39</accession>
<dbReference type="PANTHER" id="PTHR13622:SF8">
    <property type="entry name" value="THIAMIN PYROPHOSPHOKINASE 1"/>
    <property type="match status" value="1"/>
</dbReference>
<evidence type="ECO:0000256" key="3">
    <source>
        <dbReference type="ARBA" id="ARBA00022741"/>
    </source>
</evidence>
<dbReference type="Gene3D" id="2.60.120.320">
    <property type="entry name" value="Thiamin pyrophosphokinase, thiamin-binding domain"/>
    <property type="match status" value="1"/>
</dbReference>
<dbReference type="SUPFAM" id="SSF63999">
    <property type="entry name" value="Thiamin pyrophosphokinase, catalytic domain"/>
    <property type="match status" value="1"/>
</dbReference>
<evidence type="ECO:0000256" key="2">
    <source>
        <dbReference type="ARBA" id="ARBA00022679"/>
    </source>
</evidence>
<dbReference type="EMBL" id="CP000581">
    <property type="protein sequence ID" value="ABO93796.1"/>
    <property type="molecule type" value="Genomic_DNA"/>
</dbReference>
<dbReference type="GO" id="GO:0030975">
    <property type="term" value="F:thiamine binding"/>
    <property type="evidence" value="ECO:0007669"/>
    <property type="project" value="InterPro"/>
</dbReference>
<proteinExistence type="predicted"/>
<keyword evidence="4" id="KW-0418">Kinase</keyword>
<dbReference type="HOGENOM" id="CLU_044237_0_2_1"/>
<dbReference type="SMART" id="SM00983">
    <property type="entry name" value="TPK_B1_binding"/>
    <property type="match status" value="1"/>
</dbReference>
<dbReference type="CDD" id="cd07995">
    <property type="entry name" value="TPK"/>
    <property type="match status" value="1"/>
</dbReference>
<dbReference type="EC" id="2.7.6.2" evidence="1"/>
<protein>
    <recommendedName>
        <fullName evidence="1">thiamine diphosphokinase</fullName>
        <ecNumber evidence="1">2.7.6.2</ecNumber>
    </recommendedName>
</protein>
<dbReference type="GO" id="GO:0006772">
    <property type="term" value="P:thiamine metabolic process"/>
    <property type="evidence" value="ECO:0007669"/>
    <property type="project" value="InterPro"/>
</dbReference>
<dbReference type="KEGG" id="olu:OSTLU_12109"/>
<feature type="domain" description="Thiamin pyrophosphokinase thiamin-binding" evidence="7">
    <location>
        <begin position="170"/>
        <end position="237"/>
    </location>
</feature>
<dbReference type="InterPro" id="IPR036371">
    <property type="entry name" value="TPK_B1-bd_sf"/>
</dbReference>
<reference evidence="8 9" key="1">
    <citation type="journal article" date="2007" name="Proc. Natl. Acad. Sci. U.S.A.">
        <title>The tiny eukaryote Ostreococcus provides genomic insights into the paradox of plankton speciation.</title>
        <authorList>
            <person name="Palenik B."/>
            <person name="Grimwood J."/>
            <person name="Aerts A."/>
            <person name="Rouze P."/>
            <person name="Salamov A."/>
            <person name="Putnam N."/>
            <person name="Dupont C."/>
            <person name="Jorgensen R."/>
            <person name="Derelle E."/>
            <person name="Rombauts S."/>
            <person name="Zhou K."/>
            <person name="Otillar R."/>
            <person name="Merchant S.S."/>
            <person name="Podell S."/>
            <person name="Gaasterland T."/>
            <person name="Napoli C."/>
            <person name="Gendler K."/>
            <person name="Manuell A."/>
            <person name="Tai V."/>
            <person name="Vallon O."/>
            <person name="Piganeau G."/>
            <person name="Jancek S."/>
            <person name="Heijde M."/>
            <person name="Jabbari K."/>
            <person name="Bowler C."/>
            <person name="Lohr M."/>
            <person name="Robbens S."/>
            <person name="Werner G."/>
            <person name="Dubchak I."/>
            <person name="Pazour G.J."/>
            <person name="Ren Q."/>
            <person name="Paulsen I."/>
            <person name="Delwiche C."/>
            <person name="Schmutz J."/>
            <person name="Rokhsar D."/>
            <person name="Van de Peer Y."/>
            <person name="Moreau H."/>
            <person name="Grigoriev I.V."/>
        </authorList>
    </citation>
    <scope>NUCLEOTIDE SEQUENCE [LARGE SCALE GENOMIC DNA]</scope>
    <source>
        <strain evidence="8 9">CCE9901</strain>
    </source>
</reference>
<evidence type="ECO:0000256" key="6">
    <source>
        <dbReference type="ARBA" id="ARBA00025120"/>
    </source>
</evidence>
<dbReference type="Gene3D" id="3.40.50.10240">
    <property type="entry name" value="Thiamin pyrophosphokinase, catalytic domain"/>
    <property type="match status" value="1"/>
</dbReference>
<dbReference type="OMA" id="HHLYMMT"/>